<dbReference type="Proteomes" id="UP000178820">
    <property type="component" value="Unassembled WGS sequence"/>
</dbReference>
<protein>
    <submittedName>
        <fullName evidence="1">Uncharacterized protein</fullName>
    </submittedName>
</protein>
<organism evidence="1 2">
    <name type="scientific">Candidatus Staskawiczbacteria bacterium RIFCSPHIGHO2_02_FULL_42_22</name>
    <dbReference type="NCBI Taxonomy" id="1802207"/>
    <lineage>
        <taxon>Bacteria</taxon>
        <taxon>Candidatus Staskawicziibacteriota</taxon>
    </lineage>
</organism>
<dbReference type="AlphaFoldDB" id="A0A1G2I419"/>
<evidence type="ECO:0000313" key="1">
    <source>
        <dbReference type="EMBL" id="OGZ69572.1"/>
    </source>
</evidence>
<reference evidence="1 2" key="1">
    <citation type="journal article" date="2016" name="Nat. Commun.">
        <title>Thousands of microbial genomes shed light on interconnected biogeochemical processes in an aquifer system.</title>
        <authorList>
            <person name="Anantharaman K."/>
            <person name="Brown C.T."/>
            <person name="Hug L.A."/>
            <person name="Sharon I."/>
            <person name="Castelle C.J."/>
            <person name="Probst A.J."/>
            <person name="Thomas B.C."/>
            <person name="Singh A."/>
            <person name="Wilkins M.J."/>
            <person name="Karaoz U."/>
            <person name="Brodie E.L."/>
            <person name="Williams K.H."/>
            <person name="Hubbard S.S."/>
            <person name="Banfield J.F."/>
        </authorList>
    </citation>
    <scope>NUCLEOTIDE SEQUENCE [LARGE SCALE GENOMIC DNA]</scope>
</reference>
<comment type="caution">
    <text evidence="1">The sequence shown here is derived from an EMBL/GenBank/DDBJ whole genome shotgun (WGS) entry which is preliminary data.</text>
</comment>
<name>A0A1G2I419_9BACT</name>
<sequence length="70" mass="7965">MSSEQLPIEGIWKKDAKSPLKRVFVIYGIYGHRIQKPHLSCRRFGSIGRLGVKTRGVICRNKFAPSPKNL</sequence>
<evidence type="ECO:0000313" key="2">
    <source>
        <dbReference type="Proteomes" id="UP000178820"/>
    </source>
</evidence>
<dbReference type="EMBL" id="MHOT01000008">
    <property type="protein sequence ID" value="OGZ69572.1"/>
    <property type="molecule type" value="Genomic_DNA"/>
</dbReference>
<accession>A0A1G2I419</accession>
<proteinExistence type="predicted"/>
<gene>
    <name evidence="1" type="ORF">A3D44_03285</name>
</gene>